<gene>
    <name evidence="1" type="ORF">B0H17DRAFT_1182673</name>
</gene>
<evidence type="ECO:0000313" key="1">
    <source>
        <dbReference type="EMBL" id="KAJ7676420.1"/>
    </source>
</evidence>
<feature type="non-terminal residue" evidence="1">
    <location>
        <position position="1"/>
    </location>
</feature>
<comment type="caution">
    <text evidence="1">The sequence shown here is derived from an EMBL/GenBank/DDBJ whole genome shotgun (WGS) entry which is preliminary data.</text>
</comment>
<protein>
    <submittedName>
        <fullName evidence="1">Uncharacterized protein</fullName>
    </submittedName>
</protein>
<dbReference type="EMBL" id="JARKIE010000142">
    <property type="protein sequence ID" value="KAJ7676420.1"/>
    <property type="molecule type" value="Genomic_DNA"/>
</dbReference>
<name>A0AAD7G8B4_MYCRO</name>
<organism evidence="1 2">
    <name type="scientific">Mycena rosella</name>
    <name type="common">Pink bonnet</name>
    <name type="synonym">Agaricus rosellus</name>
    <dbReference type="NCBI Taxonomy" id="1033263"/>
    <lineage>
        <taxon>Eukaryota</taxon>
        <taxon>Fungi</taxon>
        <taxon>Dikarya</taxon>
        <taxon>Basidiomycota</taxon>
        <taxon>Agaricomycotina</taxon>
        <taxon>Agaricomycetes</taxon>
        <taxon>Agaricomycetidae</taxon>
        <taxon>Agaricales</taxon>
        <taxon>Marasmiineae</taxon>
        <taxon>Mycenaceae</taxon>
        <taxon>Mycena</taxon>
    </lineage>
</organism>
<dbReference type="AlphaFoldDB" id="A0AAD7G8B4"/>
<reference evidence="1" key="1">
    <citation type="submission" date="2023-03" db="EMBL/GenBank/DDBJ databases">
        <title>Massive genome expansion in bonnet fungi (Mycena s.s.) driven by repeated elements and novel gene families across ecological guilds.</title>
        <authorList>
            <consortium name="Lawrence Berkeley National Laboratory"/>
            <person name="Harder C.B."/>
            <person name="Miyauchi S."/>
            <person name="Viragh M."/>
            <person name="Kuo A."/>
            <person name="Thoen E."/>
            <person name="Andreopoulos B."/>
            <person name="Lu D."/>
            <person name="Skrede I."/>
            <person name="Drula E."/>
            <person name="Henrissat B."/>
            <person name="Morin E."/>
            <person name="Kohler A."/>
            <person name="Barry K."/>
            <person name="LaButti K."/>
            <person name="Morin E."/>
            <person name="Salamov A."/>
            <person name="Lipzen A."/>
            <person name="Mereny Z."/>
            <person name="Hegedus B."/>
            <person name="Baldrian P."/>
            <person name="Stursova M."/>
            <person name="Weitz H."/>
            <person name="Taylor A."/>
            <person name="Grigoriev I.V."/>
            <person name="Nagy L.G."/>
            <person name="Martin F."/>
            <person name="Kauserud H."/>
        </authorList>
    </citation>
    <scope>NUCLEOTIDE SEQUENCE</scope>
    <source>
        <strain evidence="1">CBHHK067</strain>
    </source>
</reference>
<sequence length="70" mass="7540">MSTIHPALHAQSTSRLRNSLRPVALAAMNGSSKDIAKLHTVAQTLTDDEAIGLLPVFYANLDPSWIPSLD</sequence>
<proteinExistence type="predicted"/>
<keyword evidence="2" id="KW-1185">Reference proteome</keyword>
<dbReference type="Proteomes" id="UP001221757">
    <property type="component" value="Unassembled WGS sequence"/>
</dbReference>
<evidence type="ECO:0000313" key="2">
    <source>
        <dbReference type="Proteomes" id="UP001221757"/>
    </source>
</evidence>
<accession>A0AAD7G8B4</accession>